<gene>
    <name evidence="2" type="ORF">g.1869</name>
</gene>
<sequence length="335" mass="37870">MKMRQIMPEDGDEDPTLQVEVRQNSKLVVDEDALASLAAQLTEEEAQRCDASMMRRYIRACGGDQKQALRRIRDTLAWFEAERPDHLHCRACARDPKSHYMQVVAWDRGRRPTIYSCLSIPTCRTMEDTRAHMIATFQQAIACMAGGVEDWVWVLDMHGFGLRDIDPRIAFAFLKVSAAHYPERLAQAYIVSAPRIFSTFWHSISPFIDAKTKAKIHFGHYNKHGGNEKLRAALCKNMDDETVHWMMEEMAENRIKAVAHRKHYYHPDLVALARDPQGAGVVAAEARRRAASAGRHHDCLGTPAFLASMAGHPECIPPSLFVLADTSVGPHPHRH</sequence>
<dbReference type="InterPro" id="IPR036865">
    <property type="entry name" value="CRAL-TRIO_dom_sf"/>
</dbReference>
<reference evidence="2" key="1">
    <citation type="submission" date="2015-08" db="EMBL/GenBank/DDBJ databases">
        <authorList>
            <person name="Babu N.S."/>
            <person name="Beckwith C.J."/>
            <person name="Beseler K.G."/>
            <person name="Brison A."/>
            <person name="Carone J.V."/>
            <person name="Caskin T.P."/>
            <person name="Diamond M."/>
            <person name="Durham M.E."/>
            <person name="Foxe J.M."/>
            <person name="Go M."/>
            <person name="Henderson B.A."/>
            <person name="Jones I.B."/>
            <person name="McGettigan J.A."/>
            <person name="Micheletti S.J."/>
            <person name="Nasrallah M.E."/>
            <person name="Ortiz D."/>
            <person name="Piller C.R."/>
            <person name="Privatt S.R."/>
            <person name="Schneider S.L."/>
            <person name="Sharp S."/>
            <person name="Smith T.C."/>
            <person name="Stanton J.D."/>
            <person name="Ullery H.E."/>
            <person name="Wilson R.J."/>
            <person name="Serrano M.G."/>
            <person name="Buck G."/>
            <person name="Lee V."/>
            <person name="Wang Y."/>
            <person name="Carvalho R."/>
            <person name="Voegtly L."/>
            <person name="Shi R."/>
            <person name="Duckworth R."/>
            <person name="Johnson A."/>
            <person name="Loviza R."/>
            <person name="Walstead R."/>
            <person name="Shah Z."/>
            <person name="Kiflezghi M."/>
            <person name="Wade K."/>
            <person name="Ball S.L."/>
            <person name="Bradley K.W."/>
            <person name="Asai D.J."/>
            <person name="Bowman C.A."/>
            <person name="Russell D.A."/>
            <person name="Pope W.H."/>
            <person name="Jacobs-Sera D."/>
            <person name="Hendrix R.W."/>
            <person name="Hatfull G.F."/>
        </authorList>
    </citation>
    <scope>NUCLEOTIDE SEQUENCE</scope>
</reference>
<protein>
    <recommendedName>
        <fullName evidence="1">CRAL-TRIO domain-containing protein</fullName>
    </recommendedName>
</protein>
<dbReference type="SMART" id="SM00516">
    <property type="entry name" value="SEC14"/>
    <property type="match status" value="1"/>
</dbReference>
<accession>A0A1D2ADI0</accession>
<proteinExistence type="predicted"/>
<dbReference type="InterPro" id="IPR001251">
    <property type="entry name" value="CRAL-TRIO_dom"/>
</dbReference>
<dbReference type="EMBL" id="GDKF01001355">
    <property type="protein sequence ID" value="JAT77267.1"/>
    <property type="molecule type" value="Transcribed_RNA"/>
</dbReference>
<dbReference type="CDD" id="cd00170">
    <property type="entry name" value="SEC14"/>
    <property type="match status" value="1"/>
</dbReference>
<dbReference type="Pfam" id="PF00650">
    <property type="entry name" value="CRAL_TRIO"/>
    <property type="match status" value="1"/>
</dbReference>
<name>A0A1D2ADI0_AUXPR</name>
<evidence type="ECO:0000259" key="1">
    <source>
        <dbReference type="PROSITE" id="PS50191"/>
    </source>
</evidence>
<dbReference type="GO" id="GO:0008526">
    <property type="term" value="F:phosphatidylinositol transfer activity"/>
    <property type="evidence" value="ECO:0007669"/>
    <property type="project" value="TreeGrafter"/>
</dbReference>
<evidence type="ECO:0000313" key="2">
    <source>
        <dbReference type="EMBL" id="JAT77267.1"/>
    </source>
</evidence>
<dbReference type="SUPFAM" id="SSF46938">
    <property type="entry name" value="CRAL/TRIO N-terminal domain"/>
    <property type="match status" value="1"/>
</dbReference>
<feature type="domain" description="CRAL-TRIO" evidence="1">
    <location>
        <begin position="103"/>
        <end position="244"/>
    </location>
</feature>
<dbReference type="InterPro" id="IPR052578">
    <property type="entry name" value="PI_Transfer_CRAL-TRIO"/>
</dbReference>
<dbReference type="SUPFAM" id="SSF52087">
    <property type="entry name" value="CRAL/TRIO domain"/>
    <property type="match status" value="1"/>
</dbReference>
<dbReference type="Gene3D" id="3.40.525.10">
    <property type="entry name" value="CRAL-TRIO lipid binding domain"/>
    <property type="match status" value="1"/>
</dbReference>
<dbReference type="AlphaFoldDB" id="A0A1D2ADI0"/>
<dbReference type="PANTHER" id="PTHR45824">
    <property type="entry name" value="GH16843P"/>
    <property type="match status" value="1"/>
</dbReference>
<dbReference type="PANTHER" id="PTHR45824:SF29">
    <property type="entry name" value="GH16843P"/>
    <property type="match status" value="1"/>
</dbReference>
<dbReference type="PROSITE" id="PS50191">
    <property type="entry name" value="CRAL_TRIO"/>
    <property type="match status" value="1"/>
</dbReference>
<organism evidence="2">
    <name type="scientific">Auxenochlorella protothecoides</name>
    <name type="common">Green microalga</name>
    <name type="synonym">Chlorella protothecoides</name>
    <dbReference type="NCBI Taxonomy" id="3075"/>
    <lineage>
        <taxon>Eukaryota</taxon>
        <taxon>Viridiplantae</taxon>
        <taxon>Chlorophyta</taxon>
        <taxon>core chlorophytes</taxon>
        <taxon>Trebouxiophyceae</taxon>
        <taxon>Chlorellales</taxon>
        <taxon>Chlorellaceae</taxon>
        <taxon>Auxenochlorella</taxon>
    </lineage>
</organism>
<dbReference type="InterPro" id="IPR036273">
    <property type="entry name" value="CRAL/TRIO_N_dom_sf"/>
</dbReference>